<reference evidence="1 2" key="1">
    <citation type="journal article" date="2019" name="Int. J. Syst. Evol. Microbiol.">
        <title>The Global Catalogue of Microorganisms (GCM) 10K type strain sequencing project: providing services to taxonomists for standard genome sequencing and annotation.</title>
        <authorList>
            <consortium name="The Broad Institute Genomics Platform"/>
            <consortium name="The Broad Institute Genome Sequencing Center for Infectious Disease"/>
            <person name="Wu L."/>
            <person name="Ma J."/>
        </authorList>
    </citation>
    <scope>NUCLEOTIDE SEQUENCE [LARGE SCALE GENOMIC DNA]</scope>
    <source>
        <strain evidence="1 2">JCM 16014</strain>
    </source>
</reference>
<evidence type="ECO:0000313" key="1">
    <source>
        <dbReference type="EMBL" id="GAA2019245.1"/>
    </source>
</evidence>
<dbReference type="InterPro" id="IPR036614">
    <property type="entry name" value="RusA-like_sf"/>
</dbReference>
<dbReference type="SUPFAM" id="SSF103084">
    <property type="entry name" value="Holliday junction resolvase RusA"/>
    <property type="match status" value="1"/>
</dbReference>
<dbReference type="Gene3D" id="3.30.1330.70">
    <property type="entry name" value="Holliday junction resolvase RusA"/>
    <property type="match status" value="1"/>
</dbReference>
<dbReference type="Proteomes" id="UP001500751">
    <property type="component" value="Unassembled WGS sequence"/>
</dbReference>
<comment type="caution">
    <text evidence="1">The sequence shown here is derived from an EMBL/GenBank/DDBJ whole genome shotgun (WGS) entry which is preliminary data.</text>
</comment>
<proteinExistence type="predicted"/>
<dbReference type="RefSeq" id="WP_344664732.1">
    <property type="nucleotide sequence ID" value="NZ_BAAAQN010000006.1"/>
</dbReference>
<sequence length="156" mass="16599">MSGTNPGADCPVPPGMAGTTPDPPCRAVGHACYTVELPAGLVLLNANERPHWTRQRAITGAIRVAAAALARAGKVPPLYQAWITVVLYPHNRRRLDPHNWGPSAKAAIDGLVDAHVLPDDDHRHLLAVTFMLGPTRPARQMALHVTATAPTAPPTQ</sequence>
<dbReference type="EMBL" id="BAAAQN010000006">
    <property type="protein sequence ID" value="GAA2019245.1"/>
    <property type="molecule type" value="Genomic_DNA"/>
</dbReference>
<evidence type="ECO:0000313" key="2">
    <source>
        <dbReference type="Proteomes" id="UP001500751"/>
    </source>
</evidence>
<protein>
    <submittedName>
        <fullName evidence="1">Uncharacterized protein</fullName>
    </submittedName>
</protein>
<gene>
    <name evidence="1" type="ORF">GCM10009839_14580</name>
</gene>
<keyword evidence="2" id="KW-1185">Reference proteome</keyword>
<accession>A0ABN2TS34</accession>
<name>A0ABN2TS34_9ACTN</name>
<organism evidence="1 2">
    <name type="scientific">Catenulispora yoronensis</name>
    <dbReference type="NCBI Taxonomy" id="450799"/>
    <lineage>
        <taxon>Bacteria</taxon>
        <taxon>Bacillati</taxon>
        <taxon>Actinomycetota</taxon>
        <taxon>Actinomycetes</taxon>
        <taxon>Catenulisporales</taxon>
        <taxon>Catenulisporaceae</taxon>
        <taxon>Catenulispora</taxon>
    </lineage>
</organism>